<proteinExistence type="predicted"/>
<dbReference type="EMBL" id="BAVB01000368">
    <property type="protein sequence ID" value="GAE52624.1"/>
    <property type="molecule type" value="Genomic_DNA"/>
</dbReference>
<evidence type="ECO:0000313" key="3">
    <source>
        <dbReference type="Proteomes" id="UP000019143"/>
    </source>
</evidence>
<feature type="region of interest" description="Disordered" evidence="1">
    <location>
        <begin position="1"/>
        <end position="49"/>
    </location>
</feature>
<accession>W4S9J0</accession>
<dbReference type="GO" id="GO:0004386">
    <property type="term" value="F:helicase activity"/>
    <property type="evidence" value="ECO:0007669"/>
    <property type="project" value="UniProtKB-KW"/>
</dbReference>
<dbReference type="Proteomes" id="UP000019143">
    <property type="component" value="Unassembled WGS sequence"/>
</dbReference>
<evidence type="ECO:0000256" key="1">
    <source>
        <dbReference type="SAM" id="MobiDB-lite"/>
    </source>
</evidence>
<keyword evidence="2" id="KW-0547">Nucleotide-binding</keyword>
<sequence>ASTPVAAPAAPRKPTQVVAKPVRSAAKPSGSPSLLSRIGRRLRSLVSGN</sequence>
<dbReference type="AlphaFoldDB" id="W4S9J0"/>
<comment type="caution">
    <text evidence="2">The sequence shown here is derived from an EMBL/GenBank/DDBJ whole genome shotgun (WGS) entry which is preliminary data.</text>
</comment>
<reference evidence="2 3" key="1">
    <citation type="submission" date="2014-01" db="EMBL/GenBank/DDBJ databases">
        <title>Genome sequence and analysis of Xanthomonas arboricola pv. pruni.</title>
        <authorList>
            <person name="Fujikawa T."/>
            <person name="Nakazono-Nagaoka E."/>
        </authorList>
    </citation>
    <scope>NUCLEOTIDE SEQUENCE [LARGE SCALE GENOMIC DNA]</scope>
    <source>
        <strain evidence="3">MAFF 311562</strain>
    </source>
</reference>
<protein>
    <submittedName>
        <fullName evidence="2">ATP-dependent RNA helicase RhlB</fullName>
    </submittedName>
</protein>
<keyword evidence="2" id="KW-0067">ATP-binding</keyword>
<evidence type="ECO:0000313" key="2">
    <source>
        <dbReference type="EMBL" id="GAE52624.1"/>
    </source>
</evidence>
<organism evidence="2 3">
    <name type="scientific">Xanthomonas arboricola pv. pruni str. MAFF 311562</name>
    <dbReference type="NCBI Taxonomy" id="1414836"/>
    <lineage>
        <taxon>Bacteria</taxon>
        <taxon>Pseudomonadati</taxon>
        <taxon>Pseudomonadota</taxon>
        <taxon>Gammaproteobacteria</taxon>
        <taxon>Lysobacterales</taxon>
        <taxon>Lysobacteraceae</taxon>
        <taxon>Xanthomonas</taxon>
    </lineage>
</organism>
<gene>
    <name evidence="2" type="primary">rhlB</name>
    <name evidence="2" type="ORF">XPU_4156</name>
</gene>
<feature type="non-terminal residue" evidence="2">
    <location>
        <position position="1"/>
    </location>
</feature>
<name>W4S9J0_9XANT</name>
<keyword evidence="2" id="KW-0378">Hydrolase</keyword>
<keyword evidence="2" id="KW-0347">Helicase</keyword>